<reference evidence="2 3" key="1">
    <citation type="submission" date="2018-11" db="EMBL/GenBank/DDBJ databases">
        <title>Genome assembly of Steccherinum ochraceum LE-BIN_3174, the white-rot fungus of the Steccherinaceae family (The Residual Polyporoid clade, Polyporales, Basidiomycota).</title>
        <authorList>
            <person name="Fedorova T.V."/>
            <person name="Glazunova O.A."/>
            <person name="Landesman E.O."/>
            <person name="Moiseenko K.V."/>
            <person name="Psurtseva N.V."/>
            <person name="Savinova O.S."/>
            <person name="Shakhova N.V."/>
            <person name="Tyazhelova T.V."/>
            <person name="Vasina D.V."/>
        </authorList>
    </citation>
    <scope>NUCLEOTIDE SEQUENCE [LARGE SCALE GENOMIC DNA]</scope>
    <source>
        <strain evidence="2 3">LE-BIN_3174</strain>
    </source>
</reference>
<gene>
    <name evidence="2" type="ORF">EIP91_011892</name>
</gene>
<keyword evidence="3" id="KW-1185">Reference proteome</keyword>
<evidence type="ECO:0000256" key="1">
    <source>
        <dbReference type="SAM" id="MobiDB-lite"/>
    </source>
</evidence>
<feature type="region of interest" description="Disordered" evidence="1">
    <location>
        <begin position="227"/>
        <end position="253"/>
    </location>
</feature>
<organism evidence="2 3">
    <name type="scientific">Steccherinum ochraceum</name>
    <dbReference type="NCBI Taxonomy" id="92696"/>
    <lineage>
        <taxon>Eukaryota</taxon>
        <taxon>Fungi</taxon>
        <taxon>Dikarya</taxon>
        <taxon>Basidiomycota</taxon>
        <taxon>Agaricomycotina</taxon>
        <taxon>Agaricomycetes</taxon>
        <taxon>Polyporales</taxon>
        <taxon>Steccherinaceae</taxon>
        <taxon>Steccherinum</taxon>
    </lineage>
</organism>
<accession>A0A4R0RH77</accession>
<name>A0A4R0RH77_9APHY</name>
<comment type="caution">
    <text evidence="2">The sequence shown here is derived from an EMBL/GenBank/DDBJ whole genome shotgun (WGS) entry which is preliminary data.</text>
</comment>
<dbReference type="Proteomes" id="UP000292702">
    <property type="component" value="Unassembled WGS sequence"/>
</dbReference>
<evidence type="ECO:0000313" key="3">
    <source>
        <dbReference type="Proteomes" id="UP000292702"/>
    </source>
</evidence>
<sequence>MVQIWGELVYFNAWFGFATNGRKVILFVRTGEQELTLSEPHDWSADDEPTFIERICPRDERKADWPEIQTSDDDDKWLSDGEPSSHGPTGSGWPGDSTWNPSGQSLSRPNVDSEQQGDDTAPSHHDDSSSRASEHSGDFFAAGPLASGSGSGPAQPVAPVPGPASHVQLSSFDMDVDDEGSQINVAAAGHPPVPVALPPLIAPPHLAAVPPPVVPPPLPAALLPGALLPGPGGPRRSTRIATDPQAAKKREENARACAKAFSIRRRKPN</sequence>
<feature type="compositionally biased region" description="Low complexity" evidence="1">
    <location>
        <begin position="141"/>
        <end position="155"/>
    </location>
</feature>
<evidence type="ECO:0000313" key="2">
    <source>
        <dbReference type="EMBL" id="TCD67830.1"/>
    </source>
</evidence>
<feature type="compositionally biased region" description="Basic and acidic residues" evidence="1">
    <location>
        <begin position="121"/>
        <end position="137"/>
    </location>
</feature>
<dbReference type="EMBL" id="RWJN01000084">
    <property type="protein sequence ID" value="TCD67830.1"/>
    <property type="molecule type" value="Genomic_DNA"/>
</dbReference>
<protein>
    <submittedName>
        <fullName evidence="2">Uncharacterized protein</fullName>
    </submittedName>
</protein>
<feature type="compositionally biased region" description="Polar residues" evidence="1">
    <location>
        <begin position="97"/>
        <end position="114"/>
    </location>
</feature>
<dbReference type="AlphaFoldDB" id="A0A4R0RH77"/>
<feature type="compositionally biased region" description="Basic and acidic residues" evidence="1">
    <location>
        <begin position="56"/>
        <end position="65"/>
    </location>
</feature>
<feature type="region of interest" description="Disordered" evidence="1">
    <location>
        <begin position="56"/>
        <end position="174"/>
    </location>
</feature>
<proteinExistence type="predicted"/>
<dbReference type="OrthoDB" id="2804524at2759"/>